<sequence>MQMRIVIAGGHGNIARKLTRELSRGGHEVVGLIRKEEYRADLVADGAVPVVIDLEQSSAAEVASLLAGADVAVFAAGAGAGGSDERRKAVDLGGSVLLADAAEIAGVPRFVQISSTGVDSVRNNARPSDVPEGFLSYLQAKLAAEEDLSRRSLTWTIVRPGGLTDDIGTGLVHLARTGPEHTETRGTVPRADVATVLAELIRTGAGERETLHLLSGAVPVQAAVAVFA</sequence>
<evidence type="ECO:0000313" key="3">
    <source>
        <dbReference type="Proteomes" id="UP000298313"/>
    </source>
</evidence>
<accession>A0A4R9BE45</accession>
<keyword evidence="3" id="KW-1185">Reference proteome</keyword>
<dbReference type="EMBL" id="SOHH01000028">
    <property type="protein sequence ID" value="TFD82138.1"/>
    <property type="molecule type" value="Genomic_DNA"/>
</dbReference>
<reference evidence="2 3" key="1">
    <citation type="submission" date="2019-03" db="EMBL/GenBank/DDBJ databases">
        <title>Genomics of glacier-inhabiting Cryobacterium strains.</title>
        <authorList>
            <person name="Liu Q."/>
            <person name="Xin Y.-H."/>
        </authorList>
    </citation>
    <scope>NUCLEOTIDE SEQUENCE [LARGE SCALE GENOMIC DNA]</scope>
    <source>
        <strain evidence="2 3">Hh4</strain>
    </source>
</reference>
<dbReference type="Pfam" id="PF13460">
    <property type="entry name" value="NAD_binding_10"/>
    <property type="match status" value="1"/>
</dbReference>
<comment type="caution">
    <text evidence="2">The sequence shown here is derived from an EMBL/GenBank/DDBJ whole genome shotgun (WGS) entry which is preliminary data.</text>
</comment>
<proteinExistence type="predicted"/>
<name>A0A4R9BE45_9MICO</name>
<gene>
    <name evidence="2" type="ORF">E3T48_02760</name>
</gene>
<evidence type="ECO:0000259" key="1">
    <source>
        <dbReference type="Pfam" id="PF13460"/>
    </source>
</evidence>
<dbReference type="InterPro" id="IPR016040">
    <property type="entry name" value="NAD(P)-bd_dom"/>
</dbReference>
<dbReference type="InterPro" id="IPR036291">
    <property type="entry name" value="NAD(P)-bd_dom_sf"/>
</dbReference>
<dbReference type="PANTHER" id="PTHR15020">
    <property type="entry name" value="FLAVIN REDUCTASE-RELATED"/>
    <property type="match status" value="1"/>
</dbReference>
<dbReference type="SUPFAM" id="SSF51735">
    <property type="entry name" value="NAD(P)-binding Rossmann-fold domains"/>
    <property type="match status" value="1"/>
</dbReference>
<dbReference type="OrthoDB" id="4248066at2"/>
<dbReference type="CDD" id="cd05243">
    <property type="entry name" value="SDR_a5"/>
    <property type="match status" value="1"/>
</dbReference>
<protein>
    <submittedName>
        <fullName evidence="2">SDR family oxidoreductase</fullName>
    </submittedName>
</protein>
<evidence type="ECO:0000313" key="2">
    <source>
        <dbReference type="EMBL" id="TFD82138.1"/>
    </source>
</evidence>
<dbReference type="Proteomes" id="UP000298313">
    <property type="component" value="Unassembled WGS sequence"/>
</dbReference>
<dbReference type="AlphaFoldDB" id="A0A4R9BE45"/>
<organism evidence="2 3">
    <name type="scientific">Cryobacterium fucosi</name>
    <dbReference type="NCBI Taxonomy" id="1259157"/>
    <lineage>
        <taxon>Bacteria</taxon>
        <taxon>Bacillati</taxon>
        <taxon>Actinomycetota</taxon>
        <taxon>Actinomycetes</taxon>
        <taxon>Micrococcales</taxon>
        <taxon>Microbacteriaceae</taxon>
        <taxon>Cryobacterium</taxon>
    </lineage>
</organism>
<dbReference type="Gene3D" id="3.40.50.720">
    <property type="entry name" value="NAD(P)-binding Rossmann-like Domain"/>
    <property type="match status" value="1"/>
</dbReference>
<dbReference type="PANTHER" id="PTHR15020:SF50">
    <property type="entry name" value="UPF0659 PROTEIN YMR090W"/>
    <property type="match status" value="1"/>
</dbReference>
<feature type="domain" description="NAD(P)-binding" evidence="1">
    <location>
        <begin position="9"/>
        <end position="202"/>
    </location>
</feature>